<feature type="domain" description="2Fe-2S ferredoxin-type" evidence="9">
    <location>
        <begin position="252"/>
        <end position="342"/>
    </location>
</feature>
<protein>
    <submittedName>
        <fullName evidence="11">2Fe-2S iron-sulfur cluster-binding protein</fullName>
    </submittedName>
</protein>
<proteinExistence type="predicted"/>
<dbReference type="InterPro" id="IPR036010">
    <property type="entry name" value="2Fe-2S_ferredoxin-like_sf"/>
</dbReference>
<evidence type="ECO:0000256" key="4">
    <source>
        <dbReference type="ARBA" id="ARBA00022723"/>
    </source>
</evidence>
<evidence type="ECO:0000256" key="3">
    <source>
        <dbReference type="ARBA" id="ARBA00022714"/>
    </source>
</evidence>
<comment type="cofactor">
    <cofactor evidence="1">
        <name>FAD</name>
        <dbReference type="ChEBI" id="CHEBI:57692"/>
    </cofactor>
</comment>
<dbReference type="Pfam" id="PF00970">
    <property type="entry name" value="FAD_binding_6"/>
    <property type="match status" value="1"/>
</dbReference>
<dbReference type="Gene3D" id="3.40.50.80">
    <property type="entry name" value="Nucleotide-binding domain of ferredoxin-NADP reductase (FNR) module"/>
    <property type="match status" value="1"/>
</dbReference>
<dbReference type="InterPro" id="IPR017938">
    <property type="entry name" value="Riboflavin_synthase-like_b-brl"/>
</dbReference>
<feature type="domain" description="FAD-binding FR-type" evidence="10">
    <location>
        <begin position="5"/>
        <end position="107"/>
    </location>
</feature>
<dbReference type="Pfam" id="PF00175">
    <property type="entry name" value="NAD_binding_1"/>
    <property type="match status" value="1"/>
</dbReference>
<keyword evidence="8" id="KW-0411">Iron-sulfur</keyword>
<dbReference type="EMBL" id="JBHUFB010000019">
    <property type="protein sequence ID" value="MFD1814594.1"/>
    <property type="molecule type" value="Genomic_DNA"/>
</dbReference>
<dbReference type="Gene3D" id="2.40.30.10">
    <property type="entry name" value="Translation factors"/>
    <property type="match status" value="1"/>
</dbReference>
<dbReference type="Gene3D" id="3.10.20.30">
    <property type="match status" value="1"/>
</dbReference>
<dbReference type="InterPro" id="IPR006058">
    <property type="entry name" value="2Fe2S_fd_BS"/>
</dbReference>
<dbReference type="PRINTS" id="PR00409">
    <property type="entry name" value="PHDIOXRDTASE"/>
</dbReference>
<dbReference type="CDD" id="cd00207">
    <property type="entry name" value="fer2"/>
    <property type="match status" value="1"/>
</dbReference>
<evidence type="ECO:0000256" key="7">
    <source>
        <dbReference type="ARBA" id="ARBA00023004"/>
    </source>
</evidence>
<dbReference type="InterPro" id="IPR017927">
    <property type="entry name" value="FAD-bd_FR_type"/>
</dbReference>
<reference evidence="12" key="1">
    <citation type="journal article" date="2019" name="Int. J. Syst. Evol. Microbiol.">
        <title>The Global Catalogue of Microorganisms (GCM) 10K type strain sequencing project: providing services to taxonomists for standard genome sequencing and annotation.</title>
        <authorList>
            <consortium name="The Broad Institute Genomics Platform"/>
            <consortium name="The Broad Institute Genome Sequencing Center for Infectious Disease"/>
            <person name="Wu L."/>
            <person name="Ma J."/>
        </authorList>
    </citation>
    <scope>NUCLEOTIDE SEQUENCE [LARGE SCALE GENOMIC DNA]</scope>
    <source>
        <strain evidence="12">DT72</strain>
    </source>
</reference>
<keyword evidence="6" id="KW-0560">Oxidoreductase</keyword>
<keyword evidence="2" id="KW-0285">Flavoprotein</keyword>
<dbReference type="InterPro" id="IPR001433">
    <property type="entry name" value="OxRdtase_FAD/NAD-bd"/>
</dbReference>
<organism evidence="11 12">
    <name type="scientific">Rhodococcus gannanensis</name>
    <dbReference type="NCBI Taxonomy" id="1960308"/>
    <lineage>
        <taxon>Bacteria</taxon>
        <taxon>Bacillati</taxon>
        <taxon>Actinomycetota</taxon>
        <taxon>Actinomycetes</taxon>
        <taxon>Mycobacteriales</taxon>
        <taxon>Nocardiaceae</taxon>
        <taxon>Rhodococcus</taxon>
    </lineage>
</organism>
<keyword evidence="7" id="KW-0408">Iron</keyword>
<sequence>MARPPLFQRATVSRIVKESADARTYVLAPHDGPLPYRAGQFCTFKVTVDGHDLYRSYSMSSAPEVDGELMTTVKRVPGGRVSNWLHDNLVEGDVVEMTRPAGTFVLRPDTTPILGFSGGSGITPILSLTKSALATTDRPVRLLCADRDADSIIFGDALADLQARYDGRLTVIRHLDDHAGFLSADAVRDFVGEDVTADSYLCGPAAFMALVEAALPDTGRVVAEDFGAVSTPEAETVEEAGAGPADAATDECTVNVVLRKSKATVTAKAGDTILESARRAGMTPPFSCEAGNCGTCIATLTEGTAEMRVNDVLTDDEVADGYVLTCQAVPTSASVTANYDDA</sequence>
<dbReference type="InterPro" id="IPR012675">
    <property type="entry name" value="Beta-grasp_dom_sf"/>
</dbReference>
<dbReference type="PROSITE" id="PS00197">
    <property type="entry name" value="2FE2S_FER_1"/>
    <property type="match status" value="1"/>
</dbReference>
<evidence type="ECO:0000313" key="11">
    <source>
        <dbReference type="EMBL" id="MFD1814594.1"/>
    </source>
</evidence>
<dbReference type="RefSeq" id="WP_378487070.1">
    <property type="nucleotide sequence ID" value="NZ_JBHUFB010000019.1"/>
</dbReference>
<dbReference type="PANTHER" id="PTHR47354:SF8">
    <property type="entry name" value="1,2-PHENYLACETYL-COA EPOXIDASE, SUBUNIT E"/>
    <property type="match status" value="1"/>
</dbReference>
<evidence type="ECO:0000256" key="5">
    <source>
        <dbReference type="ARBA" id="ARBA00022827"/>
    </source>
</evidence>
<dbReference type="Proteomes" id="UP001597286">
    <property type="component" value="Unassembled WGS sequence"/>
</dbReference>
<evidence type="ECO:0000256" key="1">
    <source>
        <dbReference type="ARBA" id="ARBA00001974"/>
    </source>
</evidence>
<dbReference type="CDD" id="cd06214">
    <property type="entry name" value="PA_degradation_oxidoreductase_like"/>
    <property type="match status" value="1"/>
</dbReference>
<keyword evidence="4" id="KW-0479">Metal-binding</keyword>
<accession>A0ABW4PA50</accession>
<dbReference type="SUPFAM" id="SSF63380">
    <property type="entry name" value="Riboflavin synthase domain-like"/>
    <property type="match status" value="1"/>
</dbReference>
<dbReference type="InterPro" id="IPR050415">
    <property type="entry name" value="MRET"/>
</dbReference>
<gene>
    <name evidence="11" type="ORF">ACFSJG_20450</name>
</gene>
<dbReference type="PROSITE" id="PS51384">
    <property type="entry name" value="FAD_FR"/>
    <property type="match status" value="1"/>
</dbReference>
<evidence type="ECO:0000256" key="2">
    <source>
        <dbReference type="ARBA" id="ARBA00022630"/>
    </source>
</evidence>
<name>A0ABW4PA50_9NOCA</name>
<evidence type="ECO:0000256" key="6">
    <source>
        <dbReference type="ARBA" id="ARBA00023002"/>
    </source>
</evidence>
<evidence type="ECO:0000259" key="9">
    <source>
        <dbReference type="PROSITE" id="PS51085"/>
    </source>
</evidence>
<evidence type="ECO:0000256" key="8">
    <source>
        <dbReference type="ARBA" id="ARBA00023014"/>
    </source>
</evidence>
<keyword evidence="5" id="KW-0274">FAD</keyword>
<dbReference type="PANTHER" id="PTHR47354">
    <property type="entry name" value="NADH OXIDOREDUCTASE HCR"/>
    <property type="match status" value="1"/>
</dbReference>
<keyword evidence="3" id="KW-0001">2Fe-2S</keyword>
<comment type="caution">
    <text evidence="11">The sequence shown here is derived from an EMBL/GenBank/DDBJ whole genome shotgun (WGS) entry which is preliminary data.</text>
</comment>
<dbReference type="SUPFAM" id="SSF54292">
    <property type="entry name" value="2Fe-2S ferredoxin-like"/>
    <property type="match status" value="1"/>
</dbReference>
<dbReference type="InterPro" id="IPR008333">
    <property type="entry name" value="Cbr1-like_FAD-bd_dom"/>
</dbReference>
<dbReference type="SUPFAM" id="SSF52343">
    <property type="entry name" value="Ferredoxin reductase-like, C-terminal NADP-linked domain"/>
    <property type="match status" value="1"/>
</dbReference>
<dbReference type="PROSITE" id="PS51085">
    <property type="entry name" value="2FE2S_FER_2"/>
    <property type="match status" value="1"/>
</dbReference>
<dbReference type="InterPro" id="IPR001041">
    <property type="entry name" value="2Fe-2S_ferredoxin-type"/>
</dbReference>
<keyword evidence="12" id="KW-1185">Reference proteome</keyword>
<evidence type="ECO:0000259" key="10">
    <source>
        <dbReference type="PROSITE" id="PS51384"/>
    </source>
</evidence>
<evidence type="ECO:0000313" key="12">
    <source>
        <dbReference type="Proteomes" id="UP001597286"/>
    </source>
</evidence>
<dbReference type="Pfam" id="PF00111">
    <property type="entry name" value="Fer2"/>
    <property type="match status" value="1"/>
</dbReference>
<dbReference type="InterPro" id="IPR039261">
    <property type="entry name" value="FNR_nucleotide-bd"/>
</dbReference>